<dbReference type="InterPro" id="IPR011990">
    <property type="entry name" value="TPR-like_helical_dom_sf"/>
</dbReference>
<evidence type="ECO:0000313" key="2">
    <source>
        <dbReference type="EMBL" id="NHN88480.1"/>
    </source>
</evidence>
<proteinExistence type="predicted"/>
<protein>
    <recommendedName>
        <fullName evidence="4">Peptide transporter</fullName>
    </recommendedName>
</protein>
<dbReference type="SUPFAM" id="SSF48452">
    <property type="entry name" value="TPR-like"/>
    <property type="match status" value="1"/>
</dbReference>
<dbReference type="Gene3D" id="3.40.50.2000">
    <property type="entry name" value="Glycogen Phosphorylase B"/>
    <property type="match status" value="1"/>
</dbReference>
<feature type="repeat" description="TPR" evidence="1">
    <location>
        <begin position="45"/>
        <end position="78"/>
    </location>
</feature>
<keyword evidence="3" id="KW-1185">Reference proteome</keyword>
<dbReference type="EMBL" id="WOSY01000006">
    <property type="protein sequence ID" value="NHN88480.1"/>
    <property type="molecule type" value="Genomic_DNA"/>
</dbReference>
<organism evidence="2 3">
    <name type="scientific">Acetobacter conturbans</name>
    <dbReference type="NCBI Taxonomy" id="1737472"/>
    <lineage>
        <taxon>Bacteria</taxon>
        <taxon>Pseudomonadati</taxon>
        <taxon>Pseudomonadota</taxon>
        <taxon>Alphaproteobacteria</taxon>
        <taxon>Acetobacterales</taxon>
        <taxon>Acetobacteraceae</taxon>
        <taxon>Acetobacter</taxon>
    </lineage>
</organism>
<dbReference type="SMART" id="SM00028">
    <property type="entry name" value="TPR"/>
    <property type="match status" value="2"/>
</dbReference>
<accession>A0ABX0K1D5</accession>
<dbReference type="Proteomes" id="UP000631653">
    <property type="component" value="Unassembled WGS sequence"/>
</dbReference>
<comment type="caution">
    <text evidence="2">The sequence shown here is derived from an EMBL/GenBank/DDBJ whole genome shotgun (WGS) entry which is preliminary data.</text>
</comment>
<sequence length="572" mass="64543">MNNYFKKSKKLQKLGQELNLALKNNNYSLIIKKTNEAIRQYPTWPEAWLCLAAAQYAKGEIQAAYVSQKRAAELNPDNVEWRITFLHYQLEARQDRNKALSQLLELFALHASDTEISLKIALALVSTKSPEVTVSALKWHRKHHPENEDMMALLAMELIKSGEVFEGCQIYQQLILRDKKNIICSETLCIALNNVGAFEASAAIAEAALSALPNLKIGLLNSYGLALVALNRSNDAAAAFRELLSLTPNNRPVMFNLGLALLKAGQFRDGWRYAEYVTEEFCTQTEKCPWRGERSIRGKTLLLLPDQGLGDTIQFLRYVPFLERSGADIVLSVPDPLKRITSSIVPQATVIGLDTSHIKYDVSCPYLSLPVALEEQLGTNIPSSVPYLRPREETIQRMGQFLPPKKHLRVGFVWSGATRKHLGIFYKSRSSTLEGFRPILENNNIDFISLQLGDNRQELLNWSGPFLHDPMDHVTDMEDTAGLMTHLDLIVSVDTSCAHLAGAIGKPVWMITRSDCCWRWQENRNDSPWYPTMRIFRSYPGSLTHAIREVASALPDFVTTHQSRFLTSPMEV</sequence>
<dbReference type="SUPFAM" id="SSF53756">
    <property type="entry name" value="UDP-Glycosyltransferase/glycogen phosphorylase"/>
    <property type="match status" value="1"/>
</dbReference>
<evidence type="ECO:0000256" key="1">
    <source>
        <dbReference type="PROSITE-ProRule" id="PRU00339"/>
    </source>
</evidence>
<dbReference type="PROSITE" id="PS50005">
    <property type="entry name" value="TPR"/>
    <property type="match status" value="2"/>
</dbReference>
<dbReference type="Gene3D" id="1.25.40.10">
    <property type="entry name" value="Tetratricopeptide repeat domain"/>
    <property type="match status" value="1"/>
</dbReference>
<name>A0ABX0K1D5_9PROT</name>
<dbReference type="InterPro" id="IPR019734">
    <property type="entry name" value="TPR_rpt"/>
</dbReference>
<gene>
    <name evidence="2" type="ORF">GOB81_07540</name>
</gene>
<keyword evidence="1" id="KW-0802">TPR repeat</keyword>
<evidence type="ECO:0008006" key="4">
    <source>
        <dbReference type="Google" id="ProtNLM"/>
    </source>
</evidence>
<feature type="repeat" description="TPR" evidence="1">
    <location>
        <begin position="217"/>
        <end position="250"/>
    </location>
</feature>
<dbReference type="RefSeq" id="WP_173569791.1">
    <property type="nucleotide sequence ID" value="NZ_WOSY01000006.1"/>
</dbReference>
<reference evidence="2 3" key="1">
    <citation type="journal article" date="2020" name="Int. J. Syst. Evol. Microbiol.">
        <title>Novel acetic acid bacteria from cider fermentations: Acetobacter conturbans sp. nov. and Acetobacter fallax sp. nov.</title>
        <authorList>
            <person name="Sombolestani A.S."/>
            <person name="Cleenwerck I."/>
            <person name="Cnockaert M."/>
            <person name="Borremans W."/>
            <person name="Wieme A.D."/>
            <person name="De Vuyst L."/>
            <person name="Vandamme P."/>
        </authorList>
    </citation>
    <scope>NUCLEOTIDE SEQUENCE [LARGE SCALE GENOMIC DNA]</scope>
    <source>
        <strain evidence="2 3">LMG 1627</strain>
    </source>
</reference>
<evidence type="ECO:0000313" key="3">
    <source>
        <dbReference type="Proteomes" id="UP000631653"/>
    </source>
</evidence>